<dbReference type="PANTHER" id="PTHR22946">
    <property type="entry name" value="DIENELACTONE HYDROLASE DOMAIN-CONTAINING PROTEIN-RELATED"/>
    <property type="match status" value="1"/>
</dbReference>
<dbReference type="AlphaFoldDB" id="A0A556MGT4"/>
<dbReference type="GO" id="GO:0016787">
    <property type="term" value="F:hydrolase activity"/>
    <property type="evidence" value="ECO:0007669"/>
    <property type="project" value="UniProtKB-KW"/>
</dbReference>
<proteinExistence type="predicted"/>
<evidence type="ECO:0000259" key="1">
    <source>
        <dbReference type="Pfam" id="PF01738"/>
    </source>
</evidence>
<accession>A0A556MGT4</accession>
<reference evidence="2 3" key="1">
    <citation type="submission" date="2019-07" db="EMBL/GenBank/DDBJ databases">
        <authorList>
            <person name="Huq M.A."/>
        </authorList>
    </citation>
    <scope>NUCLEOTIDE SEQUENCE [LARGE SCALE GENOMIC DNA]</scope>
    <source>
        <strain evidence="2 3">MAH-3</strain>
    </source>
</reference>
<dbReference type="InterPro" id="IPR029058">
    <property type="entry name" value="AB_hydrolase_fold"/>
</dbReference>
<keyword evidence="3" id="KW-1185">Reference proteome</keyword>
<dbReference type="OrthoDB" id="9787933at2"/>
<dbReference type="Gene3D" id="3.40.50.1820">
    <property type="entry name" value="alpha/beta hydrolase"/>
    <property type="match status" value="1"/>
</dbReference>
<dbReference type="RefSeq" id="WP_144334608.1">
    <property type="nucleotide sequence ID" value="NZ_VLPL01000012.1"/>
</dbReference>
<keyword evidence="2" id="KW-0378">Hydrolase</keyword>
<dbReference type="Proteomes" id="UP000316008">
    <property type="component" value="Unassembled WGS sequence"/>
</dbReference>
<dbReference type="PANTHER" id="PTHR22946:SF0">
    <property type="entry name" value="DIENELACTONE HYDROLASE DOMAIN-CONTAINING PROTEIN"/>
    <property type="match status" value="1"/>
</dbReference>
<protein>
    <submittedName>
        <fullName evidence="2">Dienelactone hydrolase family protein</fullName>
    </submittedName>
</protein>
<dbReference type="InterPro" id="IPR050261">
    <property type="entry name" value="FrsA_esterase"/>
</dbReference>
<organism evidence="2 3">
    <name type="scientific">Fluviicola chungangensis</name>
    <dbReference type="NCBI Taxonomy" id="2597671"/>
    <lineage>
        <taxon>Bacteria</taxon>
        <taxon>Pseudomonadati</taxon>
        <taxon>Bacteroidota</taxon>
        <taxon>Flavobacteriia</taxon>
        <taxon>Flavobacteriales</taxon>
        <taxon>Crocinitomicaceae</taxon>
        <taxon>Fluviicola</taxon>
    </lineage>
</organism>
<name>A0A556MGT4_9FLAO</name>
<dbReference type="InterPro" id="IPR002925">
    <property type="entry name" value="Dienelactn_hydro"/>
</dbReference>
<comment type="caution">
    <text evidence="2">The sequence shown here is derived from an EMBL/GenBank/DDBJ whole genome shotgun (WGS) entry which is preliminary data.</text>
</comment>
<dbReference type="Pfam" id="PF01738">
    <property type="entry name" value="DLH"/>
    <property type="match status" value="1"/>
</dbReference>
<evidence type="ECO:0000313" key="2">
    <source>
        <dbReference type="EMBL" id="TSJ39069.1"/>
    </source>
</evidence>
<dbReference type="SUPFAM" id="SSF53474">
    <property type="entry name" value="alpha/beta-Hydrolases"/>
    <property type="match status" value="1"/>
</dbReference>
<sequence length="258" mass="28502">MKQLILTALLFTTGTTFSQVLDSVNYSINGQQFTAFYAKPLNVSKKMKTVLIVHEWWGLNNYPKERALQIAKEGNIGFCIDMYGTGKVAVNPKDAQMLAMPFYKDPDFSYGRFMAGYNQALKIEGVDSSRMIAIGYCFGGSVVLNAAKKGAPVDAVVSFHGNLDGIPVDKSNLKAAILVCNGAADSFVSDESIREFKKQMTEAGADMTFIDYPDATHAFTNPHSTEVGKKFSMPISYNEAADQKSWVDFKKFMKSKVR</sequence>
<gene>
    <name evidence="2" type="ORF">FO442_18015</name>
</gene>
<feature type="domain" description="Dienelactone hydrolase" evidence="1">
    <location>
        <begin position="33"/>
        <end position="255"/>
    </location>
</feature>
<dbReference type="EMBL" id="VLPL01000012">
    <property type="protein sequence ID" value="TSJ39069.1"/>
    <property type="molecule type" value="Genomic_DNA"/>
</dbReference>
<evidence type="ECO:0000313" key="3">
    <source>
        <dbReference type="Proteomes" id="UP000316008"/>
    </source>
</evidence>